<feature type="transmembrane region" description="Helical" evidence="1">
    <location>
        <begin position="389"/>
        <end position="409"/>
    </location>
</feature>
<evidence type="ECO:0000313" key="2">
    <source>
        <dbReference type="EMBL" id="MBT4870437.1"/>
    </source>
</evidence>
<feature type="transmembrane region" description="Helical" evidence="1">
    <location>
        <begin position="335"/>
        <end position="353"/>
    </location>
</feature>
<sequence>MPRKKAPRRSGIASSPGQLYRNITALGEAFDVEDSETVLGREKDHWYVTYCRKMRKRFPGMAKNPGKIYSTKVDDAVKFLGWKLSAGDFAAGVKGTAILGGIPAIIFIAIFYIFGIGLSIGEFDTGAMIGGAFLSRMFAYDMALNMFMVLSVVIMGLVGAFTYYIYSIPLGLANDEKNKALTYVPEMIGYMIMSMKLVPNLEKAIEFSAKHGRGKIAKEFKRLIWDFQIGMYNSISEGLDALAYRWGKYSDEMKEALMKVRASVMEPSESHRYQLLDKTMLEVLEGVKGKMEDYARSLNQPSVMLFYMGVLLPLILIIILPIGSAFSNTPLANPFLLAGIYCFGIPFIAFTFAKKVVKQRPPTYEPPVIPNGFEGLPKKWHMKLKSGSVDLRIIFVIMMVVGLGLSFVLSTEGLPPKSLLLSMGAIEDADLVEDVQLIPADKDLSKLLLEAGKPADYFSKNTFNIYFVEWYDWESGSAYKNYVNEGITRENAKTRVLKEYIDFSTENDPTKYLFWAGLIITLIFSISFVLYHLNIYKRRAQLKIIQMEEEFKESMYIIASRMGENKPVENALKQARDFLPDLLISRRVFGKTVENIELMGLPLEGAIFDPVYGSMKGIPSKVLRTAMQLLVDSVSLGVEVASRTLMSLSLQMENMDKVNKSLKAMVADVAQTMTTMALFIGPIVLGITVALQKIVMNTLAGIVADPTVEEGATASINEAISQTGGAGVSDMFSLTVEGFMSFATPLMFLI</sequence>
<organism evidence="2 3">
    <name type="scientific">Candidatus Iainarchaeum sp</name>
    <dbReference type="NCBI Taxonomy" id="3101447"/>
    <lineage>
        <taxon>Archaea</taxon>
        <taxon>Candidatus Iainarchaeota</taxon>
        <taxon>Candidatus Iainarchaeia</taxon>
        <taxon>Candidatus Iainarchaeales</taxon>
        <taxon>Candidatus Iainarchaeaceae</taxon>
        <taxon>Candidatus Iainarchaeum</taxon>
    </lineage>
</organism>
<name>A0A8T5GFG2_9ARCH</name>
<evidence type="ECO:0008006" key="4">
    <source>
        <dbReference type="Google" id="ProtNLM"/>
    </source>
</evidence>
<evidence type="ECO:0000256" key="1">
    <source>
        <dbReference type="SAM" id="Phobius"/>
    </source>
</evidence>
<feature type="non-terminal residue" evidence="2">
    <location>
        <position position="750"/>
    </location>
</feature>
<protein>
    <recommendedName>
        <fullName evidence="4">Type II secretion system protein GspF domain-containing protein</fullName>
    </recommendedName>
</protein>
<feature type="transmembrane region" description="Helical" evidence="1">
    <location>
        <begin position="143"/>
        <end position="166"/>
    </location>
</feature>
<gene>
    <name evidence="2" type="ORF">HON47_02600</name>
</gene>
<feature type="transmembrane region" description="Helical" evidence="1">
    <location>
        <begin position="304"/>
        <end position="323"/>
    </location>
</feature>
<keyword evidence="1" id="KW-0812">Transmembrane</keyword>
<feature type="transmembrane region" description="Helical" evidence="1">
    <location>
        <begin position="670"/>
        <end position="691"/>
    </location>
</feature>
<keyword evidence="1" id="KW-0472">Membrane</keyword>
<reference evidence="2" key="1">
    <citation type="journal article" date="2021" name="ISME J.">
        <title>Mercury methylation by metabolically versatile and cosmopolitan marine bacteria.</title>
        <authorList>
            <person name="Lin H."/>
            <person name="Ascher D.B."/>
            <person name="Myung Y."/>
            <person name="Lamborg C.H."/>
            <person name="Hallam S.J."/>
            <person name="Gionfriddo C.M."/>
            <person name="Holt K.E."/>
            <person name="Moreau J.W."/>
        </authorList>
    </citation>
    <scope>NUCLEOTIDE SEQUENCE</scope>
    <source>
        <strain evidence="2">SI075_bin30</strain>
    </source>
</reference>
<dbReference type="AlphaFoldDB" id="A0A8T5GFG2"/>
<evidence type="ECO:0000313" key="3">
    <source>
        <dbReference type="Proteomes" id="UP000722459"/>
    </source>
</evidence>
<dbReference type="EMBL" id="JABJNZ010000035">
    <property type="protein sequence ID" value="MBT4870437.1"/>
    <property type="molecule type" value="Genomic_DNA"/>
</dbReference>
<keyword evidence="1" id="KW-1133">Transmembrane helix</keyword>
<dbReference type="Proteomes" id="UP000722459">
    <property type="component" value="Unassembled WGS sequence"/>
</dbReference>
<proteinExistence type="predicted"/>
<comment type="caution">
    <text evidence="2">The sequence shown here is derived from an EMBL/GenBank/DDBJ whole genome shotgun (WGS) entry which is preliminary data.</text>
</comment>
<feature type="transmembrane region" description="Helical" evidence="1">
    <location>
        <begin position="512"/>
        <end position="533"/>
    </location>
</feature>
<accession>A0A8T5GFG2</accession>
<feature type="transmembrane region" description="Helical" evidence="1">
    <location>
        <begin position="104"/>
        <end position="123"/>
    </location>
</feature>